<proteinExistence type="predicted"/>
<dbReference type="EMBL" id="QFAY01000011">
    <property type="protein sequence ID" value="MBP2620990.1"/>
    <property type="molecule type" value="Genomic_DNA"/>
</dbReference>
<comment type="caution">
    <text evidence="1">The sequence shown here is derived from an EMBL/GenBank/DDBJ whole genome shotgun (WGS) entry which is preliminary data.</text>
</comment>
<gene>
    <name evidence="1" type="ORF">DHL47_06575</name>
</gene>
<dbReference type="Proteomes" id="UP001519349">
    <property type="component" value="Unassembled WGS sequence"/>
</dbReference>
<evidence type="ECO:0000313" key="1">
    <source>
        <dbReference type="EMBL" id="MBP2620990.1"/>
    </source>
</evidence>
<accession>A0ABS5AWR6</accession>
<protein>
    <submittedName>
        <fullName evidence="1">Uncharacterized protein</fullName>
    </submittedName>
</protein>
<reference evidence="1 2" key="1">
    <citation type="submission" date="2018-05" db="EMBL/GenBank/DDBJ databases">
        <title>Draft genome sequence of Streptococcus panodentis CCUG 70867T.</title>
        <authorList>
            <person name="Salva-Serra F."/>
            <person name="Mendez V."/>
            <person name="Jaen-Luchoro D."/>
            <person name="Gonzales-Siles L."/>
            <person name="Karlsson R."/>
            <person name="Engstrom-Jakobsson H."/>
            <person name="Busquets A."/>
            <person name="Gomila M."/>
            <person name="Pineiro-Iglesias B."/>
            <person name="Bennasar-Figueras A."/>
            <person name="Seeger M."/>
            <person name="Moore E."/>
        </authorList>
    </citation>
    <scope>NUCLEOTIDE SEQUENCE [LARGE SCALE GENOMIC DNA]</scope>
    <source>
        <strain evidence="1 2">CCUG 70867</strain>
    </source>
</reference>
<keyword evidence="2" id="KW-1185">Reference proteome</keyword>
<name>A0ABS5AWR6_9STRE</name>
<sequence length="63" mass="7695">MFKESSDGWTSLLKKQRASKNVRQFKKRKSFYHKKQKESSCFKNFLSLDCYTYLYQMKPPNFI</sequence>
<evidence type="ECO:0000313" key="2">
    <source>
        <dbReference type="Proteomes" id="UP001519349"/>
    </source>
</evidence>
<organism evidence="1 2">
    <name type="scientific">Streptococcus panodentis</name>
    <dbReference type="NCBI Taxonomy" id="1581472"/>
    <lineage>
        <taxon>Bacteria</taxon>
        <taxon>Bacillati</taxon>
        <taxon>Bacillota</taxon>
        <taxon>Bacilli</taxon>
        <taxon>Lactobacillales</taxon>
        <taxon>Streptococcaceae</taxon>
        <taxon>Streptococcus</taxon>
    </lineage>
</organism>